<comment type="caution">
    <text evidence="8">The sequence shown here is derived from an EMBL/GenBank/DDBJ whole genome shotgun (WGS) entry which is preliminary data.</text>
</comment>
<evidence type="ECO:0000313" key="8">
    <source>
        <dbReference type="EMBL" id="TVY45672.1"/>
    </source>
</evidence>
<gene>
    <name evidence="8" type="primary">ADH3_1</name>
    <name evidence="8" type="ORF">LSUB1_G000431</name>
</gene>
<evidence type="ECO:0000259" key="7">
    <source>
        <dbReference type="SMART" id="SM00829"/>
    </source>
</evidence>
<keyword evidence="4" id="KW-0862">Zinc</keyword>
<dbReference type="InterPro" id="IPR036291">
    <property type="entry name" value="NAD(P)-bd_dom_sf"/>
</dbReference>
<evidence type="ECO:0000313" key="9">
    <source>
        <dbReference type="Proteomes" id="UP000462212"/>
    </source>
</evidence>
<dbReference type="AlphaFoldDB" id="A0A8H8S395"/>
<name>A0A8H8S395_9HELO</name>
<keyword evidence="9" id="KW-1185">Reference proteome</keyword>
<keyword evidence="3" id="KW-0479">Metal-binding</keyword>
<evidence type="ECO:0000256" key="3">
    <source>
        <dbReference type="ARBA" id="ARBA00022723"/>
    </source>
</evidence>
<dbReference type="Pfam" id="PF08240">
    <property type="entry name" value="ADH_N"/>
    <property type="match status" value="1"/>
</dbReference>
<feature type="non-terminal residue" evidence="8">
    <location>
        <position position="393"/>
    </location>
</feature>
<dbReference type="Gene3D" id="3.40.50.720">
    <property type="entry name" value="NAD(P)-binding Rossmann-like Domain"/>
    <property type="match status" value="1"/>
</dbReference>
<keyword evidence="5" id="KW-0560">Oxidoreductase</keyword>
<feature type="domain" description="Enoyl reductase (ER)" evidence="7">
    <location>
        <begin position="35"/>
        <end position="375"/>
    </location>
</feature>
<comment type="similarity">
    <text evidence="2">Belongs to the zinc-containing alcohol dehydrogenase family.</text>
</comment>
<accession>A0A8H8S395</accession>
<proteinExistence type="inferred from homology"/>
<sequence length="393" mass="41823">FTTIAREILHKMASQIPEKMLAAQLIEFKKPYKIHDIPTPGKDLNEYDLLVKVAVGSLCHTDGMVSDGIMGSTLPCIASHEGSGTVVKVGSAIHEFHVGDRILCSLCYHRCGICPDCTGPEEDSHYCSNVGGYLGVTIDGSFAEYEVVDGRECCLLPDNVSFQSAAPLACAGITIWGGIARAQRAGLKAGEAIAIVGAGGGLGHLGVQFAKALGFRVIAIDARDEGLRLAQESGADATIDARKSKETVVEEVKKITGGQGAEVTLNVSDHETAAALGAAITKMHGMLIQIAQPPNVSVPFAELVFRDIKIRKHLLVPLLLAYGSLTGSREEIKKMLEAVSKHNIKVKTNPFDGIKEVPKAIELAHSGKMQGKPVIIIDSQAIEKEKKSGLQMV</sequence>
<dbReference type="Proteomes" id="UP000462212">
    <property type="component" value="Unassembled WGS sequence"/>
</dbReference>
<dbReference type="PANTHER" id="PTHR42940">
    <property type="entry name" value="ALCOHOL DEHYDROGENASE 1-RELATED"/>
    <property type="match status" value="1"/>
</dbReference>
<organism evidence="8 9">
    <name type="scientific">Lachnellula subtilissima</name>
    <dbReference type="NCBI Taxonomy" id="602034"/>
    <lineage>
        <taxon>Eukaryota</taxon>
        <taxon>Fungi</taxon>
        <taxon>Dikarya</taxon>
        <taxon>Ascomycota</taxon>
        <taxon>Pezizomycotina</taxon>
        <taxon>Leotiomycetes</taxon>
        <taxon>Helotiales</taxon>
        <taxon>Lachnaceae</taxon>
        <taxon>Lachnellula</taxon>
    </lineage>
</organism>
<dbReference type="Pfam" id="PF00107">
    <property type="entry name" value="ADH_zinc_N"/>
    <property type="match status" value="1"/>
</dbReference>
<dbReference type="GO" id="GO:0046872">
    <property type="term" value="F:metal ion binding"/>
    <property type="evidence" value="ECO:0007669"/>
    <property type="project" value="UniProtKB-KW"/>
</dbReference>
<reference evidence="8 9" key="1">
    <citation type="submission" date="2018-05" db="EMBL/GenBank/DDBJ databases">
        <title>Genome sequencing and assembly of the regulated plant pathogen Lachnellula willkommii and related sister species for the development of diagnostic species identification markers.</title>
        <authorList>
            <person name="Giroux E."/>
            <person name="Bilodeau G."/>
        </authorList>
    </citation>
    <scope>NUCLEOTIDE SEQUENCE [LARGE SCALE GENOMIC DNA]</scope>
    <source>
        <strain evidence="8 9">CBS 197.66</strain>
    </source>
</reference>
<dbReference type="OrthoDB" id="256333at2759"/>
<dbReference type="Gene3D" id="3.90.180.10">
    <property type="entry name" value="Medium-chain alcohol dehydrogenases, catalytic domain"/>
    <property type="match status" value="1"/>
</dbReference>
<dbReference type="GO" id="GO:0005737">
    <property type="term" value="C:cytoplasm"/>
    <property type="evidence" value="ECO:0007669"/>
    <property type="project" value="TreeGrafter"/>
</dbReference>
<dbReference type="PANTHER" id="PTHR42940:SF8">
    <property type="entry name" value="VACUOLAR PROTEIN SORTING-ASSOCIATED PROTEIN 11"/>
    <property type="match status" value="1"/>
</dbReference>
<comment type="cofactor">
    <cofactor evidence="1">
        <name>Zn(2+)</name>
        <dbReference type="ChEBI" id="CHEBI:29105"/>
    </cofactor>
</comment>
<dbReference type="GO" id="GO:0004022">
    <property type="term" value="F:alcohol dehydrogenase (NAD+) activity"/>
    <property type="evidence" value="ECO:0007669"/>
    <property type="project" value="TreeGrafter"/>
</dbReference>
<protein>
    <submittedName>
        <fullName evidence="8">Alcohol dehydrogenase</fullName>
    </submittedName>
</protein>
<dbReference type="SUPFAM" id="SSF51735">
    <property type="entry name" value="NAD(P)-binding Rossmann-fold domains"/>
    <property type="match status" value="1"/>
</dbReference>
<dbReference type="SMART" id="SM00829">
    <property type="entry name" value="PKS_ER"/>
    <property type="match status" value="1"/>
</dbReference>
<dbReference type="InterPro" id="IPR013154">
    <property type="entry name" value="ADH-like_N"/>
</dbReference>
<evidence type="ECO:0000256" key="2">
    <source>
        <dbReference type="ARBA" id="ARBA00008072"/>
    </source>
</evidence>
<evidence type="ECO:0000256" key="1">
    <source>
        <dbReference type="ARBA" id="ARBA00001947"/>
    </source>
</evidence>
<evidence type="ECO:0000256" key="5">
    <source>
        <dbReference type="ARBA" id="ARBA00023002"/>
    </source>
</evidence>
<dbReference type="InterPro" id="IPR011032">
    <property type="entry name" value="GroES-like_sf"/>
</dbReference>
<dbReference type="InterPro" id="IPR020843">
    <property type="entry name" value="ER"/>
</dbReference>
<dbReference type="InterPro" id="IPR013149">
    <property type="entry name" value="ADH-like_C"/>
</dbReference>
<evidence type="ECO:0000256" key="6">
    <source>
        <dbReference type="ARBA" id="ARBA00023027"/>
    </source>
</evidence>
<evidence type="ECO:0000256" key="4">
    <source>
        <dbReference type="ARBA" id="ARBA00022833"/>
    </source>
</evidence>
<dbReference type="SUPFAM" id="SSF50129">
    <property type="entry name" value="GroES-like"/>
    <property type="match status" value="1"/>
</dbReference>
<keyword evidence="6" id="KW-0520">NAD</keyword>
<dbReference type="EMBL" id="QGMJ01000008">
    <property type="protein sequence ID" value="TVY45672.1"/>
    <property type="molecule type" value="Genomic_DNA"/>
</dbReference>
<dbReference type="FunFam" id="3.40.50.720:FF:000039">
    <property type="entry name" value="Alcohol dehydrogenase AdhP"/>
    <property type="match status" value="1"/>
</dbReference>